<dbReference type="GO" id="GO:0005739">
    <property type="term" value="C:mitochondrion"/>
    <property type="evidence" value="ECO:0007669"/>
    <property type="project" value="TreeGrafter"/>
</dbReference>
<accession>A0A8C8AEB4</accession>
<reference evidence="2" key="1">
    <citation type="submission" date="2025-08" db="UniProtKB">
        <authorList>
            <consortium name="Ensembl"/>
        </authorList>
    </citation>
    <scope>IDENTIFICATION</scope>
</reference>
<evidence type="ECO:0000313" key="2">
    <source>
        <dbReference type="Ensembl" id="ENSOSUP00000004331.1"/>
    </source>
</evidence>
<dbReference type="AlphaFoldDB" id="A0A8C8AEB4"/>
<dbReference type="Proteomes" id="UP000694552">
    <property type="component" value="Unplaced"/>
</dbReference>
<evidence type="ECO:0000256" key="1">
    <source>
        <dbReference type="SAM" id="MobiDB-lite"/>
    </source>
</evidence>
<protein>
    <submittedName>
        <fullName evidence="2">Uncharacterized protein</fullName>
    </submittedName>
</protein>
<dbReference type="PANTHER" id="PTHR46498:SF1">
    <property type="entry name" value="GTP-BINDING PROTEIN 8"/>
    <property type="match status" value="1"/>
</dbReference>
<organism evidence="2 3">
    <name type="scientific">Otus sunia</name>
    <name type="common">Oriental scops-owl</name>
    <dbReference type="NCBI Taxonomy" id="257818"/>
    <lineage>
        <taxon>Eukaryota</taxon>
        <taxon>Metazoa</taxon>
        <taxon>Chordata</taxon>
        <taxon>Craniata</taxon>
        <taxon>Vertebrata</taxon>
        <taxon>Euteleostomi</taxon>
        <taxon>Archelosauria</taxon>
        <taxon>Archosauria</taxon>
        <taxon>Dinosauria</taxon>
        <taxon>Saurischia</taxon>
        <taxon>Theropoda</taxon>
        <taxon>Coelurosauria</taxon>
        <taxon>Aves</taxon>
        <taxon>Neognathae</taxon>
        <taxon>Neoaves</taxon>
        <taxon>Telluraves</taxon>
        <taxon>Strigiformes</taxon>
        <taxon>Strigidae</taxon>
        <taxon>Otus</taxon>
    </lineage>
</organism>
<sequence length="115" mass="12220">MLVARAGGGPGRSPPALASLSQVLRLERSRRLGVVFPLQKLERYVAPGTDTARFHLFQPGLAALQRAETFFRSGRHHLIDYVSSAVRMAHAPPPALPEVGAPRGSPMLGWGGGSG</sequence>
<keyword evidence="3" id="KW-1185">Reference proteome</keyword>
<dbReference type="Ensembl" id="ENSOSUT00000004472.1">
    <property type="protein sequence ID" value="ENSOSUP00000004331.1"/>
    <property type="gene ID" value="ENSOSUG00000003181.1"/>
</dbReference>
<feature type="region of interest" description="Disordered" evidence="1">
    <location>
        <begin position="93"/>
        <end position="115"/>
    </location>
</feature>
<evidence type="ECO:0000313" key="3">
    <source>
        <dbReference type="Proteomes" id="UP000694552"/>
    </source>
</evidence>
<dbReference type="PANTHER" id="PTHR46498">
    <property type="entry name" value="GTP-BINDING PROTEIN 8"/>
    <property type="match status" value="1"/>
</dbReference>
<reference evidence="2" key="2">
    <citation type="submission" date="2025-09" db="UniProtKB">
        <authorList>
            <consortium name="Ensembl"/>
        </authorList>
    </citation>
    <scope>IDENTIFICATION</scope>
</reference>
<name>A0A8C8AEB4_9STRI</name>
<proteinExistence type="predicted"/>
<dbReference type="InterPro" id="IPR052279">
    <property type="entry name" value="EngB_GTPase"/>
</dbReference>